<gene>
    <name evidence="1" type="ORF">EVAR_24868_1</name>
</gene>
<dbReference type="OrthoDB" id="6776070at2759"/>
<dbReference type="Proteomes" id="UP000299102">
    <property type="component" value="Unassembled WGS sequence"/>
</dbReference>
<evidence type="ECO:0000313" key="1">
    <source>
        <dbReference type="EMBL" id="GBP72300.1"/>
    </source>
</evidence>
<organism evidence="1 2">
    <name type="scientific">Eumeta variegata</name>
    <name type="common">Bagworm moth</name>
    <name type="synonym">Eumeta japonica</name>
    <dbReference type="NCBI Taxonomy" id="151549"/>
    <lineage>
        <taxon>Eukaryota</taxon>
        <taxon>Metazoa</taxon>
        <taxon>Ecdysozoa</taxon>
        <taxon>Arthropoda</taxon>
        <taxon>Hexapoda</taxon>
        <taxon>Insecta</taxon>
        <taxon>Pterygota</taxon>
        <taxon>Neoptera</taxon>
        <taxon>Endopterygota</taxon>
        <taxon>Lepidoptera</taxon>
        <taxon>Glossata</taxon>
        <taxon>Ditrysia</taxon>
        <taxon>Tineoidea</taxon>
        <taxon>Psychidae</taxon>
        <taxon>Oiketicinae</taxon>
        <taxon>Eumeta</taxon>
    </lineage>
</organism>
<evidence type="ECO:0000313" key="2">
    <source>
        <dbReference type="Proteomes" id="UP000299102"/>
    </source>
</evidence>
<proteinExistence type="predicted"/>
<dbReference type="EMBL" id="BGZK01001140">
    <property type="protein sequence ID" value="GBP72300.1"/>
    <property type="molecule type" value="Genomic_DNA"/>
</dbReference>
<accession>A0A4C1YB97</accession>
<sequence length="77" mass="8679">MGGHCCCLGGTFRVFGGVRFVLRVHDARVRISNEMEIPIPELNKKKEVLIATFKQHLKKKKNSMISGCGEEDVYKSI</sequence>
<dbReference type="AlphaFoldDB" id="A0A4C1YB97"/>
<comment type="caution">
    <text evidence="1">The sequence shown here is derived from an EMBL/GenBank/DDBJ whole genome shotgun (WGS) entry which is preliminary data.</text>
</comment>
<reference evidence="1 2" key="1">
    <citation type="journal article" date="2019" name="Commun. Biol.">
        <title>The bagworm genome reveals a unique fibroin gene that provides high tensile strength.</title>
        <authorList>
            <person name="Kono N."/>
            <person name="Nakamura H."/>
            <person name="Ohtoshi R."/>
            <person name="Tomita M."/>
            <person name="Numata K."/>
            <person name="Arakawa K."/>
        </authorList>
    </citation>
    <scope>NUCLEOTIDE SEQUENCE [LARGE SCALE GENOMIC DNA]</scope>
</reference>
<name>A0A4C1YB97_EUMVA</name>
<keyword evidence="2" id="KW-1185">Reference proteome</keyword>
<protein>
    <submittedName>
        <fullName evidence="1">Uncharacterized protein</fullName>
    </submittedName>
</protein>